<dbReference type="InterPro" id="IPR037035">
    <property type="entry name" value="GK-like_C_sf"/>
</dbReference>
<dbReference type="Proteomes" id="UP000221024">
    <property type="component" value="Unassembled WGS sequence"/>
</dbReference>
<dbReference type="Pfam" id="PF13660">
    <property type="entry name" value="DUF4147"/>
    <property type="match status" value="1"/>
</dbReference>
<dbReference type="GO" id="GO:0005737">
    <property type="term" value="C:cytoplasm"/>
    <property type="evidence" value="ECO:0007669"/>
    <property type="project" value="TreeGrafter"/>
</dbReference>
<dbReference type="SUPFAM" id="SSF82544">
    <property type="entry name" value="GckA/TtuD-like"/>
    <property type="match status" value="1"/>
</dbReference>
<name>A0A2H3P994_9BACT</name>
<comment type="caution">
    <text evidence="3">The sequence shown here is derived from an EMBL/GenBank/DDBJ whole genome shotgun (WGS) entry which is preliminary data.</text>
</comment>
<organism evidence="3 4">
    <name type="scientific">Longimonas halophila</name>
    <dbReference type="NCBI Taxonomy" id="1469170"/>
    <lineage>
        <taxon>Bacteria</taxon>
        <taxon>Pseudomonadati</taxon>
        <taxon>Rhodothermota</taxon>
        <taxon>Rhodothermia</taxon>
        <taxon>Rhodothermales</taxon>
        <taxon>Salisaetaceae</taxon>
        <taxon>Longimonas</taxon>
    </lineage>
</organism>
<dbReference type="InterPro" id="IPR025286">
    <property type="entry name" value="MOFRL_assoc_dom"/>
</dbReference>
<dbReference type="Gene3D" id="3.40.1480.10">
    <property type="entry name" value="MOFRL domain"/>
    <property type="match status" value="1"/>
</dbReference>
<dbReference type="InterPro" id="IPR038614">
    <property type="entry name" value="GK_N_sf"/>
</dbReference>
<dbReference type="InterPro" id="IPR007835">
    <property type="entry name" value="MOFRL"/>
</dbReference>
<dbReference type="GO" id="GO:0008887">
    <property type="term" value="F:glycerate kinase activity"/>
    <property type="evidence" value="ECO:0007669"/>
    <property type="project" value="InterPro"/>
</dbReference>
<dbReference type="EMBL" id="PDEP01000001">
    <property type="protein sequence ID" value="PEN09485.1"/>
    <property type="molecule type" value="Genomic_DNA"/>
</dbReference>
<dbReference type="Pfam" id="PF05161">
    <property type="entry name" value="MOFRL"/>
    <property type="match status" value="1"/>
</dbReference>
<dbReference type="Gene3D" id="3.40.50.10180">
    <property type="entry name" value="Glycerate kinase, MOFRL-like N-terminal domain"/>
    <property type="match status" value="1"/>
</dbReference>
<protein>
    <submittedName>
        <fullName evidence="3">Hydroxypyruvate reductase</fullName>
    </submittedName>
</protein>
<dbReference type="InterPro" id="IPR039760">
    <property type="entry name" value="MOFRL_protein"/>
</dbReference>
<keyword evidence="4" id="KW-1185">Reference proteome</keyword>
<dbReference type="PANTHER" id="PTHR12227:SF0">
    <property type="entry name" value="GLYCERATE KINASE"/>
    <property type="match status" value="1"/>
</dbReference>
<gene>
    <name evidence="3" type="ORF">CRI93_01790</name>
</gene>
<dbReference type="OrthoDB" id="9766552at2"/>
<dbReference type="PANTHER" id="PTHR12227">
    <property type="entry name" value="GLYCERATE KINASE"/>
    <property type="match status" value="1"/>
</dbReference>
<accession>A0A2H3P994</accession>
<evidence type="ECO:0000259" key="1">
    <source>
        <dbReference type="Pfam" id="PF05161"/>
    </source>
</evidence>
<evidence type="ECO:0000313" key="4">
    <source>
        <dbReference type="Proteomes" id="UP000221024"/>
    </source>
</evidence>
<evidence type="ECO:0000313" key="3">
    <source>
        <dbReference type="EMBL" id="PEN09485.1"/>
    </source>
</evidence>
<evidence type="ECO:0000259" key="2">
    <source>
        <dbReference type="Pfam" id="PF13660"/>
    </source>
</evidence>
<dbReference type="RefSeq" id="WP_098060883.1">
    <property type="nucleotide sequence ID" value="NZ_PDEP01000001.1"/>
</dbReference>
<sequence>MSITTLIRDARVAVEAGVQAVHPSTLMQHDRSRALLERARQAPRVFVATIGKAAAPWGRWWAAQEVADAGLIIVPAGYDTHEKDTLPASWRRVEAGHPHPTDASARAGRLLLDMASACTRSDVLVIGLSGGGSACTAYPPDGVSMQAVRRLNALLLRSGCAIDAVNAVRKHVLQVGGGRLAAAAHPARVWCQAISDVPGNDLSTIASGPTVGDPTTYADAVAVLQRAEVWAEVPSTIRTYLREGVQGKHPETMAPDDERLRRAHTAVIASNENARAATASHLADCGYTTRTSNTLMKGEARTVGRAHAQQLTGVDGRCAFVWGGEPTVQVTGTGTGGRNQEAALAAVRPLAQQSAPAVLLCAGTDGIDGPTDAAGAWVTPHTLRYASGQGLSPESHLTDNNSYAFFEQVDSLYRPGPTGTNVMDLHVGLIDA</sequence>
<feature type="domain" description="MOFRL-associated" evidence="2">
    <location>
        <begin position="10"/>
        <end position="241"/>
    </location>
</feature>
<feature type="domain" description="MOFRL" evidence="1">
    <location>
        <begin position="318"/>
        <end position="424"/>
    </location>
</feature>
<dbReference type="AlphaFoldDB" id="A0A2H3P994"/>
<reference evidence="3 4" key="1">
    <citation type="submission" date="2017-10" db="EMBL/GenBank/DDBJ databases">
        <title>Draft genome of Longimonas halophila.</title>
        <authorList>
            <person name="Goh K.M."/>
            <person name="Shamsir M.S."/>
            <person name="Lim S.W."/>
        </authorList>
    </citation>
    <scope>NUCLEOTIDE SEQUENCE [LARGE SCALE GENOMIC DNA]</scope>
    <source>
        <strain evidence="3 4">KCTC 42399</strain>
    </source>
</reference>
<keyword evidence="3" id="KW-0670">Pyruvate</keyword>
<proteinExistence type="predicted"/>